<reference evidence="1 2" key="1">
    <citation type="submission" date="2021-06" db="EMBL/GenBank/DDBJ databases">
        <authorList>
            <person name="Kallberg Y."/>
            <person name="Tangrot J."/>
            <person name="Rosling A."/>
        </authorList>
    </citation>
    <scope>NUCLEOTIDE SEQUENCE [LARGE SCALE GENOMIC DNA]</scope>
    <source>
        <strain evidence="1 2">120-4 pot B 10/14</strain>
    </source>
</reference>
<keyword evidence="2" id="KW-1185">Reference proteome</keyword>
<protein>
    <submittedName>
        <fullName evidence="1">45369_t:CDS:1</fullName>
    </submittedName>
</protein>
<dbReference type="SUPFAM" id="SSF52540">
    <property type="entry name" value="P-loop containing nucleoside triphosphate hydrolases"/>
    <property type="match status" value="1"/>
</dbReference>
<proteinExistence type="predicted"/>
<evidence type="ECO:0000313" key="1">
    <source>
        <dbReference type="EMBL" id="CAG8726886.1"/>
    </source>
</evidence>
<dbReference type="InterPro" id="IPR027417">
    <property type="entry name" value="P-loop_NTPase"/>
</dbReference>
<name>A0ABN7V3Q3_GIGMA</name>
<comment type="caution">
    <text evidence="1">The sequence shown here is derived from an EMBL/GenBank/DDBJ whole genome shotgun (WGS) entry which is preliminary data.</text>
</comment>
<accession>A0ABN7V3Q3</accession>
<gene>
    <name evidence="1" type="ORF">GMARGA_LOCUS14010</name>
</gene>
<dbReference type="Gene3D" id="3.40.50.300">
    <property type="entry name" value="P-loop containing nucleotide triphosphate hydrolases"/>
    <property type="match status" value="1"/>
</dbReference>
<evidence type="ECO:0000313" key="2">
    <source>
        <dbReference type="Proteomes" id="UP000789901"/>
    </source>
</evidence>
<dbReference type="EMBL" id="CAJVQB010009121">
    <property type="protein sequence ID" value="CAG8726886.1"/>
    <property type="molecule type" value="Genomic_DNA"/>
</dbReference>
<feature type="non-terminal residue" evidence="1">
    <location>
        <position position="251"/>
    </location>
</feature>
<sequence length="251" mass="29758">MPLVKNDCKKHKPYICRFCFGEWFYRPDSYALLHQPEEQEIREIQPGQWRDKGEKIYGPNADIVYWPKNRHWKSIKDITESTAPSIHDPITRSQVSYLNGGGGSGKTIHAIRIFKNINIIVFTYMNALAKDFQNNRKVKAQTWHSFFRWNGVGEWTPEHMGEKNFHKLLSGIRDDAQPLLFFGEMPHDWLKEQADYYEEVLTDYRAKCPRLQELKKQMRHQNNRVQSDLFHEALSVAKKWKYLESELKPSD</sequence>
<dbReference type="Proteomes" id="UP000789901">
    <property type="component" value="Unassembled WGS sequence"/>
</dbReference>
<organism evidence="1 2">
    <name type="scientific">Gigaspora margarita</name>
    <dbReference type="NCBI Taxonomy" id="4874"/>
    <lineage>
        <taxon>Eukaryota</taxon>
        <taxon>Fungi</taxon>
        <taxon>Fungi incertae sedis</taxon>
        <taxon>Mucoromycota</taxon>
        <taxon>Glomeromycotina</taxon>
        <taxon>Glomeromycetes</taxon>
        <taxon>Diversisporales</taxon>
        <taxon>Gigasporaceae</taxon>
        <taxon>Gigaspora</taxon>
    </lineage>
</organism>